<dbReference type="PANTHER" id="PTHR33164">
    <property type="entry name" value="TRANSCRIPTIONAL REGULATOR, MARR FAMILY"/>
    <property type="match status" value="1"/>
</dbReference>
<dbReference type="Pfam" id="PF01047">
    <property type="entry name" value="MarR"/>
    <property type="match status" value="1"/>
</dbReference>
<organism evidence="5 6">
    <name type="scientific">Chthoniobacter flavus Ellin428</name>
    <dbReference type="NCBI Taxonomy" id="497964"/>
    <lineage>
        <taxon>Bacteria</taxon>
        <taxon>Pseudomonadati</taxon>
        <taxon>Verrucomicrobiota</taxon>
        <taxon>Spartobacteria</taxon>
        <taxon>Chthoniobacterales</taxon>
        <taxon>Chthoniobacteraceae</taxon>
        <taxon>Chthoniobacter</taxon>
    </lineage>
</organism>
<evidence type="ECO:0000313" key="6">
    <source>
        <dbReference type="Proteomes" id="UP000005824"/>
    </source>
</evidence>
<dbReference type="InterPro" id="IPR036390">
    <property type="entry name" value="WH_DNA-bd_sf"/>
</dbReference>
<comment type="caution">
    <text evidence="5">The sequence shown here is derived from an EMBL/GenBank/DDBJ whole genome shotgun (WGS) entry which is preliminary data.</text>
</comment>
<dbReference type="GO" id="GO:0003700">
    <property type="term" value="F:DNA-binding transcription factor activity"/>
    <property type="evidence" value="ECO:0007669"/>
    <property type="project" value="InterPro"/>
</dbReference>
<dbReference type="GO" id="GO:0003677">
    <property type="term" value="F:DNA binding"/>
    <property type="evidence" value="ECO:0007669"/>
    <property type="project" value="UniProtKB-KW"/>
</dbReference>
<dbReference type="InterPro" id="IPR036388">
    <property type="entry name" value="WH-like_DNA-bd_sf"/>
</dbReference>
<keyword evidence="1" id="KW-0805">Transcription regulation</keyword>
<evidence type="ECO:0000256" key="1">
    <source>
        <dbReference type="ARBA" id="ARBA00023015"/>
    </source>
</evidence>
<name>B4CZ51_9BACT</name>
<sequence>MMRVIRSKVRSNSSPELSMPQFRALAFLGRNEGAMLGDVANFLVLTLSATSKLVDALVNADLVSRENDLEDRRKVVLKLSPAGKEKFAAVREATADFLTERVAEVPLEDRACIADSMRILRGIFSDVPPETNAARLLKASAGSLQN</sequence>
<evidence type="ECO:0000259" key="4">
    <source>
        <dbReference type="PROSITE" id="PS50995"/>
    </source>
</evidence>
<accession>B4CZ51</accession>
<dbReference type="Proteomes" id="UP000005824">
    <property type="component" value="Unassembled WGS sequence"/>
</dbReference>
<dbReference type="InterPro" id="IPR023187">
    <property type="entry name" value="Tscrpt_reg_MarR-type_CS"/>
</dbReference>
<dbReference type="PROSITE" id="PS50995">
    <property type="entry name" value="HTH_MARR_2"/>
    <property type="match status" value="1"/>
</dbReference>
<keyword evidence="3" id="KW-0804">Transcription</keyword>
<keyword evidence="2" id="KW-0238">DNA-binding</keyword>
<evidence type="ECO:0000313" key="5">
    <source>
        <dbReference type="EMBL" id="EDY20742.1"/>
    </source>
</evidence>
<dbReference type="Gene3D" id="1.10.10.10">
    <property type="entry name" value="Winged helix-like DNA-binding domain superfamily/Winged helix DNA-binding domain"/>
    <property type="match status" value="1"/>
</dbReference>
<dbReference type="AlphaFoldDB" id="B4CZ51"/>
<proteinExistence type="predicted"/>
<gene>
    <name evidence="5" type="ORF">CfE428DRAFT_1939</name>
</gene>
<reference evidence="5 6" key="1">
    <citation type="journal article" date="2011" name="J. Bacteriol.">
        <title>Genome sequence of Chthoniobacter flavus Ellin428, an aerobic heterotrophic soil bacterium.</title>
        <authorList>
            <person name="Kant R."/>
            <person name="van Passel M.W."/>
            <person name="Palva A."/>
            <person name="Lucas S."/>
            <person name="Lapidus A."/>
            <person name="Glavina Del Rio T."/>
            <person name="Dalin E."/>
            <person name="Tice H."/>
            <person name="Bruce D."/>
            <person name="Goodwin L."/>
            <person name="Pitluck S."/>
            <person name="Larimer F.W."/>
            <person name="Land M.L."/>
            <person name="Hauser L."/>
            <person name="Sangwan P."/>
            <person name="de Vos W.M."/>
            <person name="Janssen P.H."/>
            <person name="Smidt H."/>
        </authorList>
    </citation>
    <scope>NUCLEOTIDE SEQUENCE [LARGE SCALE GENOMIC DNA]</scope>
    <source>
        <strain evidence="5 6">Ellin428</strain>
    </source>
</reference>
<keyword evidence="6" id="KW-1185">Reference proteome</keyword>
<dbReference type="SUPFAM" id="SSF46785">
    <property type="entry name" value="Winged helix' DNA-binding domain"/>
    <property type="match status" value="1"/>
</dbReference>
<dbReference type="GO" id="GO:0006950">
    <property type="term" value="P:response to stress"/>
    <property type="evidence" value="ECO:0007669"/>
    <property type="project" value="TreeGrafter"/>
</dbReference>
<protein>
    <submittedName>
        <fullName evidence="5">Transcriptional regulator, MarR family</fullName>
    </submittedName>
</protein>
<dbReference type="EMBL" id="ABVL01000004">
    <property type="protein sequence ID" value="EDY20742.1"/>
    <property type="molecule type" value="Genomic_DNA"/>
</dbReference>
<dbReference type="InterPro" id="IPR000835">
    <property type="entry name" value="HTH_MarR-typ"/>
</dbReference>
<evidence type="ECO:0000256" key="2">
    <source>
        <dbReference type="ARBA" id="ARBA00023125"/>
    </source>
</evidence>
<feature type="domain" description="HTH marR-type" evidence="4">
    <location>
        <begin position="1"/>
        <end position="129"/>
    </location>
</feature>
<dbReference type="STRING" id="497964.CfE428DRAFT_1939"/>
<evidence type="ECO:0000256" key="3">
    <source>
        <dbReference type="ARBA" id="ARBA00023163"/>
    </source>
</evidence>
<dbReference type="InParanoid" id="B4CZ51"/>
<dbReference type="eggNOG" id="COG1846">
    <property type="taxonomic scope" value="Bacteria"/>
</dbReference>
<dbReference type="SMART" id="SM00347">
    <property type="entry name" value="HTH_MARR"/>
    <property type="match status" value="1"/>
</dbReference>
<dbReference type="PROSITE" id="PS01117">
    <property type="entry name" value="HTH_MARR_1"/>
    <property type="match status" value="1"/>
</dbReference>
<dbReference type="InterPro" id="IPR039422">
    <property type="entry name" value="MarR/SlyA-like"/>
</dbReference>
<dbReference type="PANTHER" id="PTHR33164:SF57">
    <property type="entry name" value="MARR-FAMILY TRANSCRIPTIONAL REGULATOR"/>
    <property type="match status" value="1"/>
</dbReference>